<name>A0A438IDT0_VITVI</name>
<dbReference type="Proteomes" id="UP000288805">
    <property type="component" value="Unassembled WGS sequence"/>
</dbReference>
<proteinExistence type="predicted"/>
<dbReference type="AlphaFoldDB" id="A0A438IDT0"/>
<gene>
    <name evidence="1" type="ORF">CK203_034513</name>
</gene>
<evidence type="ECO:0000313" key="1">
    <source>
        <dbReference type="EMBL" id="RVW94903.1"/>
    </source>
</evidence>
<dbReference type="EMBL" id="QGNW01000118">
    <property type="protein sequence ID" value="RVW94903.1"/>
    <property type="molecule type" value="Genomic_DNA"/>
</dbReference>
<evidence type="ECO:0000313" key="2">
    <source>
        <dbReference type="Proteomes" id="UP000288805"/>
    </source>
</evidence>
<sequence length="143" mass="16292">MFWRERERESEERSGGGPPFGQVRVLVVGDSGRQKRFTAILNNYPVCSTPLAYNHDDFLLLVHLVGIWFFNFPASSNNWVYGWYKALSSISHMEVLVALPTAIKAIQRGISLLNFGMFQDMSDTKIVGLFSIHKSMVSLYFHS</sequence>
<accession>A0A438IDT0</accession>
<protein>
    <submittedName>
        <fullName evidence="1">Uncharacterized protein</fullName>
    </submittedName>
</protein>
<comment type="caution">
    <text evidence="1">The sequence shown here is derived from an EMBL/GenBank/DDBJ whole genome shotgun (WGS) entry which is preliminary data.</text>
</comment>
<organism evidence="1 2">
    <name type="scientific">Vitis vinifera</name>
    <name type="common">Grape</name>
    <dbReference type="NCBI Taxonomy" id="29760"/>
    <lineage>
        <taxon>Eukaryota</taxon>
        <taxon>Viridiplantae</taxon>
        <taxon>Streptophyta</taxon>
        <taxon>Embryophyta</taxon>
        <taxon>Tracheophyta</taxon>
        <taxon>Spermatophyta</taxon>
        <taxon>Magnoliopsida</taxon>
        <taxon>eudicotyledons</taxon>
        <taxon>Gunneridae</taxon>
        <taxon>Pentapetalae</taxon>
        <taxon>rosids</taxon>
        <taxon>Vitales</taxon>
        <taxon>Vitaceae</taxon>
        <taxon>Viteae</taxon>
        <taxon>Vitis</taxon>
    </lineage>
</organism>
<reference evidence="1 2" key="1">
    <citation type="journal article" date="2018" name="PLoS Genet.">
        <title>Population sequencing reveals clonal diversity and ancestral inbreeding in the grapevine cultivar Chardonnay.</title>
        <authorList>
            <person name="Roach M.J."/>
            <person name="Johnson D.L."/>
            <person name="Bohlmann J."/>
            <person name="van Vuuren H.J."/>
            <person name="Jones S.J."/>
            <person name="Pretorius I.S."/>
            <person name="Schmidt S.A."/>
            <person name="Borneman A.R."/>
        </authorList>
    </citation>
    <scope>NUCLEOTIDE SEQUENCE [LARGE SCALE GENOMIC DNA]</scope>
    <source>
        <strain evidence="2">cv. Chardonnay</strain>
        <tissue evidence="1">Leaf</tissue>
    </source>
</reference>